<proteinExistence type="predicted"/>
<dbReference type="AlphaFoldDB" id="A0A9W6D296"/>
<gene>
    <name evidence="1" type="ORF">DAMNIGENAA_03400</name>
</gene>
<evidence type="ECO:0000313" key="2">
    <source>
        <dbReference type="Proteomes" id="UP001144372"/>
    </source>
</evidence>
<evidence type="ECO:0000313" key="1">
    <source>
        <dbReference type="EMBL" id="GLI32907.1"/>
    </source>
</evidence>
<reference evidence="1" key="1">
    <citation type="submission" date="2022-12" db="EMBL/GenBank/DDBJ databases">
        <title>Reference genome sequencing for broad-spectrum identification of bacterial and archaeal isolates by mass spectrometry.</title>
        <authorList>
            <person name="Sekiguchi Y."/>
            <person name="Tourlousse D.M."/>
        </authorList>
    </citation>
    <scope>NUCLEOTIDE SEQUENCE</scope>
    <source>
        <strain evidence="1">ASRB1</strain>
    </source>
</reference>
<name>A0A9W6D296_9BACT</name>
<dbReference type="Proteomes" id="UP001144372">
    <property type="component" value="Unassembled WGS sequence"/>
</dbReference>
<accession>A0A9W6D296</accession>
<sequence>MAYTCKTCGAVAEEPGHLCNPCGDKKKCSFCGAPEVDTKHMCKDKLAAMKYVCEGCGRVAMEAGHLCKAKPIG</sequence>
<dbReference type="EMBL" id="BSDR01000001">
    <property type="protein sequence ID" value="GLI32907.1"/>
    <property type="molecule type" value="Genomic_DNA"/>
</dbReference>
<protein>
    <submittedName>
        <fullName evidence="1">Uncharacterized protein</fullName>
    </submittedName>
</protein>
<organism evidence="1 2">
    <name type="scientific">Desulforhabdus amnigena</name>
    <dbReference type="NCBI Taxonomy" id="40218"/>
    <lineage>
        <taxon>Bacteria</taxon>
        <taxon>Pseudomonadati</taxon>
        <taxon>Thermodesulfobacteriota</taxon>
        <taxon>Syntrophobacteria</taxon>
        <taxon>Syntrophobacterales</taxon>
        <taxon>Syntrophobacteraceae</taxon>
        <taxon>Desulforhabdus</taxon>
    </lineage>
</organism>
<keyword evidence="2" id="KW-1185">Reference proteome</keyword>
<comment type="caution">
    <text evidence="1">The sequence shown here is derived from an EMBL/GenBank/DDBJ whole genome shotgun (WGS) entry which is preliminary data.</text>
</comment>